<dbReference type="Pfam" id="PF09209">
    <property type="entry name" value="CecR_C"/>
    <property type="match status" value="1"/>
</dbReference>
<dbReference type="AlphaFoldDB" id="A0A5K8AJ67"/>
<keyword evidence="5" id="KW-1185">Reference proteome</keyword>
<name>A0A5K8AJ67_9BACT</name>
<dbReference type="InterPro" id="IPR023772">
    <property type="entry name" value="DNA-bd_HTH_TetR-type_CS"/>
</dbReference>
<evidence type="ECO:0000256" key="2">
    <source>
        <dbReference type="PROSITE-ProRule" id="PRU00335"/>
    </source>
</evidence>
<evidence type="ECO:0000256" key="1">
    <source>
        <dbReference type="ARBA" id="ARBA00023125"/>
    </source>
</evidence>
<dbReference type="EMBL" id="AP021879">
    <property type="protein sequence ID" value="BBO92745.1"/>
    <property type="molecule type" value="Genomic_DNA"/>
</dbReference>
<evidence type="ECO:0000313" key="5">
    <source>
        <dbReference type="Proteomes" id="UP000422108"/>
    </source>
</evidence>
<dbReference type="PANTHER" id="PTHR30055:SF226">
    <property type="entry name" value="HTH-TYPE TRANSCRIPTIONAL REGULATOR PKSA"/>
    <property type="match status" value="1"/>
</dbReference>
<dbReference type="PRINTS" id="PR00455">
    <property type="entry name" value="HTHTETR"/>
</dbReference>
<dbReference type="SUPFAM" id="SSF46689">
    <property type="entry name" value="Homeodomain-like"/>
    <property type="match status" value="1"/>
</dbReference>
<evidence type="ECO:0000313" key="4">
    <source>
        <dbReference type="EMBL" id="BBO92745.1"/>
    </source>
</evidence>
<dbReference type="InterPro" id="IPR001647">
    <property type="entry name" value="HTH_TetR"/>
</dbReference>
<feature type="DNA-binding region" description="H-T-H motif" evidence="2">
    <location>
        <begin position="41"/>
        <end position="60"/>
    </location>
</feature>
<accession>A0A5K8AJ67</accession>
<dbReference type="InterPro" id="IPR036271">
    <property type="entry name" value="Tet_transcr_reg_TetR-rel_C_sf"/>
</dbReference>
<dbReference type="InterPro" id="IPR015292">
    <property type="entry name" value="Tscrpt_reg_YbiH_C"/>
</dbReference>
<dbReference type="Pfam" id="PF00440">
    <property type="entry name" value="TetR_N"/>
    <property type="match status" value="1"/>
</dbReference>
<sequence length="243" mass="25692">MFISNPKTDTMPNVSDDKSVKQKILDAAGDVFGRVGYKAATTREICRAAGVNIASINYYFGSKTSLYQTVVTDLIARTFARYPVDSGVTPQSPPHVRLRAFINGALLRLLSPDGLSGYPGKGQLVARELADPSPFMDDLVNEFIRPAAAILTAIIAELLGPEANPQAIMRCQISVIGQCFHYATARPILSRLAGTNASDASAINALTDHITRFSLAGIASVRNTLASAKDAPAQAGSVNGGTP</sequence>
<dbReference type="PROSITE" id="PS01081">
    <property type="entry name" value="HTH_TETR_1"/>
    <property type="match status" value="1"/>
</dbReference>
<dbReference type="InterPro" id="IPR050109">
    <property type="entry name" value="HTH-type_TetR-like_transc_reg"/>
</dbReference>
<proteinExistence type="predicted"/>
<dbReference type="PROSITE" id="PS50977">
    <property type="entry name" value="HTH_TETR_2"/>
    <property type="match status" value="1"/>
</dbReference>
<dbReference type="GO" id="GO:0003700">
    <property type="term" value="F:DNA-binding transcription factor activity"/>
    <property type="evidence" value="ECO:0007669"/>
    <property type="project" value="TreeGrafter"/>
</dbReference>
<dbReference type="Gene3D" id="1.10.10.60">
    <property type="entry name" value="Homeodomain-like"/>
    <property type="match status" value="1"/>
</dbReference>
<dbReference type="PANTHER" id="PTHR30055">
    <property type="entry name" value="HTH-TYPE TRANSCRIPTIONAL REGULATOR RUTR"/>
    <property type="match status" value="1"/>
</dbReference>
<protein>
    <submittedName>
        <fullName evidence="4">Transcriptional regulator</fullName>
    </submittedName>
</protein>
<dbReference type="Proteomes" id="UP000422108">
    <property type="component" value="Chromosome"/>
</dbReference>
<dbReference type="GO" id="GO:0000976">
    <property type="term" value="F:transcription cis-regulatory region binding"/>
    <property type="evidence" value="ECO:0007669"/>
    <property type="project" value="TreeGrafter"/>
</dbReference>
<evidence type="ECO:0000259" key="3">
    <source>
        <dbReference type="PROSITE" id="PS50977"/>
    </source>
</evidence>
<organism evidence="4 5">
    <name type="scientific">Desulfosarcina ovata subsp. ovata</name>
    <dbReference type="NCBI Taxonomy" id="2752305"/>
    <lineage>
        <taxon>Bacteria</taxon>
        <taxon>Pseudomonadati</taxon>
        <taxon>Thermodesulfobacteriota</taxon>
        <taxon>Desulfobacteria</taxon>
        <taxon>Desulfobacterales</taxon>
        <taxon>Desulfosarcinaceae</taxon>
        <taxon>Desulfosarcina</taxon>
    </lineage>
</organism>
<dbReference type="SUPFAM" id="SSF48498">
    <property type="entry name" value="Tetracyclin repressor-like, C-terminal domain"/>
    <property type="match status" value="1"/>
</dbReference>
<gene>
    <name evidence="4" type="ORF">DSCOOX_59250</name>
</gene>
<keyword evidence="1 2" id="KW-0238">DNA-binding</keyword>
<feature type="domain" description="HTH tetR-type" evidence="3">
    <location>
        <begin position="18"/>
        <end position="78"/>
    </location>
</feature>
<reference evidence="4 5" key="1">
    <citation type="submission" date="2019-11" db="EMBL/GenBank/DDBJ databases">
        <title>Comparative genomics of hydrocarbon-degrading Desulfosarcina strains.</title>
        <authorList>
            <person name="Watanabe M."/>
            <person name="Kojima H."/>
            <person name="Fukui M."/>
        </authorList>
    </citation>
    <scope>NUCLEOTIDE SEQUENCE [LARGE SCALE GENOMIC DNA]</scope>
    <source>
        <strain evidence="5">oXyS1</strain>
    </source>
</reference>
<dbReference type="InterPro" id="IPR009057">
    <property type="entry name" value="Homeodomain-like_sf"/>
</dbReference>
<dbReference type="Gene3D" id="1.10.357.10">
    <property type="entry name" value="Tetracycline Repressor, domain 2"/>
    <property type="match status" value="1"/>
</dbReference>